<dbReference type="OMA" id="SIIYNDM"/>
<feature type="domain" description="Protein kinase" evidence="6">
    <location>
        <begin position="15"/>
        <end position="274"/>
    </location>
</feature>
<dbReference type="GO" id="GO:0000407">
    <property type="term" value="C:phagophore assembly site"/>
    <property type="evidence" value="ECO:0007669"/>
    <property type="project" value="TreeGrafter"/>
</dbReference>
<dbReference type="PANTHER" id="PTHR24348:SF22">
    <property type="entry name" value="NON-SPECIFIC SERINE_THREONINE PROTEIN KINASE"/>
    <property type="match status" value="1"/>
</dbReference>
<sequence length="582" mass="68335">MSLPKLKKGDKIGDYVLQDFLGNGSFGIVFKAYSKKYGTVALKAMLKIRLKEHNGFLGQLVNNERTALELLKSDHVIRLHEYFDTLDYTVFILEYCDGGTLEDYWKKNDLVIPQFQALIFFKQLLKGMKALHKQKIIHRDLKMANILLHGEILKIADLGFCHLLQDQDGLAVGNLGSNGTMAPETIEGKPYGLQADMFAVGVILYQMIFSQFPFNSFDKTTFLKAVKEQNPPKFKLKSKVIVDKNICDLLSNMLKYDPKQRLKWSDLFSNSIFMGQSSMSIIKDHTQYLTDIDPHKSKLFYQKAEANEKQYETLNPINDEQLQNEIHKTNDKFQELLNQSKKNSKKSKINNLNQQTNHQLNDKYLQSDILHQEEHKIDQEETEIINKYIKAKQPISYLSIIYNDMKQFQHKKIFDCIFVSYILIKQIYFSHYRLRAQIKENKLYSQLIKKQTFKTFMREFEEENELLSTHLAIEFQTVQANFKNLEKYLSPNWICEVYELSQTEKFQEIYKEVLRNYFNIIAKEELQKEGKPNPERLRYIALVTNILDYQELIQINDIDKGIAGIKMREINELIKFIQHSIK</sequence>
<dbReference type="GO" id="GO:0005829">
    <property type="term" value="C:cytosol"/>
    <property type="evidence" value="ECO:0007669"/>
    <property type="project" value="TreeGrafter"/>
</dbReference>
<evidence type="ECO:0000256" key="1">
    <source>
        <dbReference type="ARBA" id="ARBA00022679"/>
    </source>
</evidence>
<dbReference type="GO" id="GO:0004674">
    <property type="term" value="F:protein serine/threonine kinase activity"/>
    <property type="evidence" value="ECO:0007669"/>
    <property type="project" value="InterPro"/>
</dbReference>
<dbReference type="InterPro" id="IPR045269">
    <property type="entry name" value="Atg1-like"/>
</dbReference>
<dbReference type="AlphaFoldDB" id="A0A8S1K493"/>
<evidence type="ECO:0000256" key="2">
    <source>
        <dbReference type="ARBA" id="ARBA00022741"/>
    </source>
</evidence>
<organism evidence="7 8">
    <name type="scientific">Paramecium primaurelia</name>
    <dbReference type="NCBI Taxonomy" id="5886"/>
    <lineage>
        <taxon>Eukaryota</taxon>
        <taxon>Sar</taxon>
        <taxon>Alveolata</taxon>
        <taxon>Ciliophora</taxon>
        <taxon>Intramacronucleata</taxon>
        <taxon>Oligohymenophorea</taxon>
        <taxon>Peniculida</taxon>
        <taxon>Parameciidae</taxon>
        <taxon>Paramecium</taxon>
    </lineage>
</organism>
<evidence type="ECO:0000313" key="7">
    <source>
        <dbReference type="EMBL" id="CAD8050178.1"/>
    </source>
</evidence>
<keyword evidence="3" id="KW-0418">Kinase</keyword>
<accession>A0A8S1K493</accession>
<dbReference type="InterPro" id="IPR017441">
    <property type="entry name" value="Protein_kinase_ATP_BS"/>
</dbReference>
<dbReference type="PROSITE" id="PS50011">
    <property type="entry name" value="PROTEIN_KINASE_DOM"/>
    <property type="match status" value="1"/>
</dbReference>
<dbReference type="GO" id="GO:0016020">
    <property type="term" value="C:membrane"/>
    <property type="evidence" value="ECO:0007669"/>
    <property type="project" value="TreeGrafter"/>
</dbReference>
<dbReference type="GO" id="GO:0005524">
    <property type="term" value="F:ATP binding"/>
    <property type="evidence" value="ECO:0007669"/>
    <property type="project" value="UniProtKB-UniRule"/>
</dbReference>
<gene>
    <name evidence="7" type="ORF">PPRIM_AZ9-3.1.T0140360</name>
</gene>
<keyword evidence="4 5" id="KW-0067">ATP-binding</keyword>
<dbReference type="GO" id="GO:0000045">
    <property type="term" value="P:autophagosome assembly"/>
    <property type="evidence" value="ECO:0007669"/>
    <property type="project" value="TreeGrafter"/>
</dbReference>
<evidence type="ECO:0000256" key="3">
    <source>
        <dbReference type="ARBA" id="ARBA00022777"/>
    </source>
</evidence>
<name>A0A8S1K493_PARPR</name>
<dbReference type="PROSITE" id="PS00108">
    <property type="entry name" value="PROTEIN_KINASE_ST"/>
    <property type="match status" value="1"/>
</dbReference>
<dbReference type="Pfam" id="PF00069">
    <property type="entry name" value="Pkinase"/>
    <property type="match status" value="1"/>
</dbReference>
<dbReference type="PANTHER" id="PTHR24348">
    <property type="entry name" value="SERINE/THREONINE-PROTEIN KINASE UNC-51-RELATED"/>
    <property type="match status" value="1"/>
</dbReference>
<dbReference type="PROSITE" id="PS00107">
    <property type="entry name" value="PROTEIN_KINASE_ATP"/>
    <property type="match status" value="1"/>
</dbReference>
<dbReference type="GO" id="GO:0005776">
    <property type="term" value="C:autophagosome"/>
    <property type="evidence" value="ECO:0007669"/>
    <property type="project" value="TreeGrafter"/>
</dbReference>
<dbReference type="Proteomes" id="UP000688137">
    <property type="component" value="Unassembled WGS sequence"/>
</dbReference>
<dbReference type="SMART" id="SM00220">
    <property type="entry name" value="S_TKc"/>
    <property type="match status" value="1"/>
</dbReference>
<dbReference type="GO" id="GO:0010506">
    <property type="term" value="P:regulation of autophagy"/>
    <property type="evidence" value="ECO:0007669"/>
    <property type="project" value="InterPro"/>
</dbReference>
<protein>
    <recommendedName>
        <fullName evidence="6">Protein kinase domain-containing protein</fullName>
    </recommendedName>
</protein>
<dbReference type="InterPro" id="IPR008271">
    <property type="entry name" value="Ser/Thr_kinase_AS"/>
</dbReference>
<keyword evidence="2 5" id="KW-0547">Nucleotide-binding</keyword>
<feature type="binding site" evidence="5">
    <location>
        <position position="43"/>
    </location>
    <ligand>
        <name>ATP</name>
        <dbReference type="ChEBI" id="CHEBI:30616"/>
    </ligand>
</feature>
<comment type="caution">
    <text evidence="7">The sequence shown here is derived from an EMBL/GenBank/DDBJ whole genome shotgun (WGS) entry which is preliminary data.</text>
</comment>
<evidence type="ECO:0000313" key="8">
    <source>
        <dbReference type="Proteomes" id="UP000688137"/>
    </source>
</evidence>
<reference evidence="7" key="1">
    <citation type="submission" date="2021-01" db="EMBL/GenBank/DDBJ databases">
        <authorList>
            <consortium name="Genoscope - CEA"/>
            <person name="William W."/>
        </authorList>
    </citation>
    <scope>NUCLEOTIDE SEQUENCE</scope>
</reference>
<dbReference type="EMBL" id="CAJJDM010000011">
    <property type="protein sequence ID" value="CAD8050178.1"/>
    <property type="molecule type" value="Genomic_DNA"/>
</dbReference>
<evidence type="ECO:0000256" key="5">
    <source>
        <dbReference type="PROSITE-ProRule" id="PRU10141"/>
    </source>
</evidence>
<proteinExistence type="predicted"/>
<evidence type="ECO:0000256" key="4">
    <source>
        <dbReference type="ARBA" id="ARBA00022840"/>
    </source>
</evidence>
<dbReference type="InterPro" id="IPR000719">
    <property type="entry name" value="Prot_kinase_dom"/>
</dbReference>
<evidence type="ECO:0000259" key="6">
    <source>
        <dbReference type="PROSITE" id="PS50011"/>
    </source>
</evidence>
<keyword evidence="1" id="KW-0808">Transferase</keyword>
<keyword evidence="8" id="KW-1185">Reference proteome</keyword>